<evidence type="ECO:0000259" key="7">
    <source>
        <dbReference type="PROSITE" id="PS50103"/>
    </source>
</evidence>
<organism evidence="8 9">
    <name type="scientific">Coptis chinensis</name>
    <dbReference type="NCBI Taxonomy" id="261450"/>
    <lineage>
        <taxon>Eukaryota</taxon>
        <taxon>Viridiplantae</taxon>
        <taxon>Streptophyta</taxon>
        <taxon>Embryophyta</taxon>
        <taxon>Tracheophyta</taxon>
        <taxon>Spermatophyta</taxon>
        <taxon>Magnoliopsida</taxon>
        <taxon>Ranunculales</taxon>
        <taxon>Ranunculaceae</taxon>
        <taxon>Coptidoideae</taxon>
        <taxon>Coptis</taxon>
    </lineage>
</organism>
<dbReference type="InterPro" id="IPR000571">
    <property type="entry name" value="Znf_CCCH"/>
</dbReference>
<accession>A0A835HHY3</accession>
<keyword evidence="4" id="KW-0238">DNA-binding</keyword>
<feature type="zinc finger region" description="C3H1-type" evidence="5">
    <location>
        <begin position="143"/>
        <end position="171"/>
    </location>
</feature>
<dbReference type="AlphaFoldDB" id="A0A835HHY3"/>
<comment type="caution">
    <text evidence="8">The sequence shown here is derived from an EMBL/GenBank/DDBJ whole genome shotgun (WGS) entry which is preliminary data.</text>
</comment>
<dbReference type="InterPro" id="IPR036855">
    <property type="entry name" value="Znf_CCCH_sf"/>
</dbReference>
<protein>
    <recommendedName>
        <fullName evidence="7">C3H1-type domain-containing protein</fullName>
    </recommendedName>
</protein>
<evidence type="ECO:0000256" key="6">
    <source>
        <dbReference type="SAM" id="MobiDB-lite"/>
    </source>
</evidence>
<evidence type="ECO:0000256" key="5">
    <source>
        <dbReference type="PROSITE-ProRule" id="PRU00723"/>
    </source>
</evidence>
<evidence type="ECO:0000256" key="3">
    <source>
        <dbReference type="ARBA" id="ARBA00022833"/>
    </source>
</evidence>
<dbReference type="Gene3D" id="2.30.30.1190">
    <property type="match status" value="2"/>
</dbReference>
<dbReference type="Gene3D" id="4.10.1000.10">
    <property type="entry name" value="Zinc finger, CCCH-type"/>
    <property type="match status" value="1"/>
</dbReference>
<feature type="domain" description="C3H1-type" evidence="7">
    <location>
        <begin position="80"/>
        <end position="108"/>
    </location>
</feature>
<proteinExistence type="predicted"/>
<dbReference type="OrthoDB" id="411372at2759"/>
<feature type="region of interest" description="Disordered" evidence="6">
    <location>
        <begin position="1"/>
        <end position="71"/>
    </location>
</feature>
<evidence type="ECO:0000256" key="2">
    <source>
        <dbReference type="ARBA" id="ARBA00022771"/>
    </source>
</evidence>
<dbReference type="PANTHER" id="PTHR12506:SF20">
    <property type="entry name" value="ZINC FINGER CCCH DOMAIN-CONTAINING PROTEIN 67"/>
    <property type="match status" value="1"/>
</dbReference>
<feature type="domain" description="C3H1-type" evidence="7">
    <location>
        <begin position="189"/>
        <end position="217"/>
    </location>
</feature>
<dbReference type="GO" id="GO:0008270">
    <property type="term" value="F:zinc ion binding"/>
    <property type="evidence" value="ECO:0007669"/>
    <property type="project" value="UniProtKB-KW"/>
</dbReference>
<keyword evidence="1 5" id="KW-0479">Metal-binding</keyword>
<evidence type="ECO:0000313" key="9">
    <source>
        <dbReference type="Proteomes" id="UP000631114"/>
    </source>
</evidence>
<evidence type="ECO:0000313" key="8">
    <source>
        <dbReference type="EMBL" id="KAF9600001.1"/>
    </source>
</evidence>
<dbReference type="EMBL" id="JADFTS010000006">
    <property type="protein sequence ID" value="KAF9600001.1"/>
    <property type="molecule type" value="Genomic_DNA"/>
</dbReference>
<gene>
    <name evidence="8" type="ORF">IFM89_002474</name>
</gene>
<evidence type="ECO:0000256" key="4">
    <source>
        <dbReference type="ARBA" id="ARBA00023125"/>
    </source>
</evidence>
<feature type="domain" description="C3H1-type" evidence="7">
    <location>
        <begin position="332"/>
        <end position="360"/>
    </location>
</feature>
<feature type="compositionally biased region" description="Basic residues" evidence="6">
    <location>
        <begin position="108"/>
        <end position="117"/>
    </location>
</feature>
<dbReference type="InterPro" id="IPR050974">
    <property type="entry name" value="Plant_ZF_CCCH"/>
</dbReference>
<feature type="zinc finger region" description="C3H1-type" evidence="5">
    <location>
        <begin position="332"/>
        <end position="360"/>
    </location>
</feature>
<keyword evidence="9" id="KW-1185">Reference proteome</keyword>
<dbReference type="Gene3D" id="6.10.250.3220">
    <property type="match status" value="1"/>
</dbReference>
<feature type="domain" description="C3H1-type" evidence="7">
    <location>
        <begin position="376"/>
        <end position="404"/>
    </location>
</feature>
<feature type="zinc finger region" description="C3H1-type" evidence="5">
    <location>
        <begin position="189"/>
        <end position="217"/>
    </location>
</feature>
<evidence type="ECO:0000256" key="1">
    <source>
        <dbReference type="ARBA" id="ARBA00022723"/>
    </source>
</evidence>
<dbReference type="SUPFAM" id="SSF90229">
    <property type="entry name" value="CCCH zinc finger"/>
    <property type="match status" value="5"/>
</dbReference>
<dbReference type="SMART" id="SM00356">
    <property type="entry name" value="ZnF_C3H1"/>
    <property type="match status" value="5"/>
</dbReference>
<reference evidence="8 9" key="1">
    <citation type="submission" date="2020-10" db="EMBL/GenBank/DDBJ databases">
        <title>The Coptis chinensis genome and diversification of protoberbering-type alkaloids.</title>
        <authorList>
            <person name="Wang B."/>
            <person name="Shu S."/>
            <person name="Song C."/>
            <person name="Liu Y."/>
        </authorList>
    </citation>
    <scope>NUCLEOTIDE SEQUENCE [LARGE SCALE GENOMIC DNA]</scope>
    <source>
        <strain evidence="8">HL-2020</strain>
        <tissue evidence="8">Leaf</tissue>
    </source>
</reference>
<name>A0A835HHY3_9MAGN</name>
<dbReference type="GO" id="GO:0003677">
    <property type="term" value="F:DNA binding"/>
    <property type="evidence" value="ECO:0007669"/>
    <property type="project" value="UniProtKB-KW"/>
</dbReference>
<dbReference type="PROSITE" id="PS50103">
    <property type="entry name" value="ZF_C3H1"/>
    <property type="match status" value="5"/>
</dbReference>
<dbReference type="GO" id="GO:0003729">
    <property type="term" value="F:mRNA binding"/>
    <property type="evidence" value="ECO:0007669"/>
    <property type="project" value="TreeGrafter"/>
</dbReference>
<keyword evidence="2 5" id="KW-0863">Zinc-finger</keyword>
<feature type="compositionally biased region" description="Basic and acidic residues" evidence="6">
    <location>
        <begin position="33"/>
        <end position="47"/>
    </location>
</feature>
<feature type="compositionally biased region" description="Basic and acidic residues" evidence="6">
    <location>
        <begin position="1"/>
        <end position="18"/>
    </location>
</feature>
<feature type="region of interest" description="Disordered" evidence="6">
    <location>
        <begin position="106"/>
        <end position="139"/>
    </location>
</feature>
<dbReference type="Pfam" id="PF00642">
    <property type="entry name" value="zf-CCCH"/>
    <property type="match status" value="5"/>
</dbReference>
<feature type="zinc finger region" description="C3H1-type" evidence="5">
    <location>
        <begin position="80"/>
        <end position="108"/>
    </location>
</feature>
<feature type="domain" description="C3H1-type" evidence="7">
    <location>
        <begin position="143"/>
        <end position="171"/>
    </location>
</feature>
<sequence length="437" mass="47886">MENTDEPHSNELDLKEETFCPNSQQQSDDDIVVIEKIETLELEDKNETSSGQGEEEEEEGGGEGKKKGRGGTVGYFYPLRPEEPDCVFYVRTASCGFGSNCKFNHPLPHPKHSKNPKVLKTSLSGDSDESQQVVEEKEEMPKKVGQLECKYYLRSGGCKFGKACRYRHPREKSVVGPPAEFNFLGLPIRPGERECPFYMRTGSCKFASNCRFNHPDPTAGGADSGDNGTSSGPLYSSIDSQPAVASWSLPRPSADTVPYSETSRSYVPVMMAPQGAHSGHEWNGYQAPLSPLYPLEGTLRPAVASSMNGSIKPTNVYLPHLQQMPVDEFPERPGQQECQYYVKTGDCKFKSSCRYHHPKARVSKSPNLSPLGLPLRPDQLVCSHFSRYGICKYGAACKYDHSPNHGSSGSPVVPTAAPPQYIMPSATSGGAEASGWD</sequence>
<dbReference type="PANTHER" id="PTHR12506">
    <property type="entry name" value="PROTEIN PHOSPHATASE RELATED"/>
    <property type="match status" value="1"/>
</dbReference>
<dbReference type="Proteomes" id="UP000631114">
    <property type="component" value="Unassembled WGS sequence"/>
</dbReference>
<keyword evidence="3 5" id="KW-0862">Zinc</keyword>
<feature type="zinc finger region" description="C3H1-type" evidence="5">
    <location>
        <begin position="376"/>
        <end position="404"/>
    </location>
</feature>